<comment type="caution">
    <text evidence="1">The sequence shown here is derived from an EMBL/GenBank/DDBJ whole genome shotgun (WGS) entry which is preliminary data.</text>
</comment>
<dbReference type="EMBL" id="JABFCT010000003">
    <property type="protein sequence ID" value="KAF5877682.1"/>
    <property type="molecule type" value="Genomic_DNA"/>
</dbReference>
<protein>
    <submittedName>
        <fullName evidence="1">Uncharacterized protein</fullName>
    </submittedName>
</protein>
<gene>
    <name evidence="1" type="ORF">Bfra_002050</name>
</gene>
<name>A0A8H6EMI1_9HELO</name>
<proteinExistence type="predicted"/>
<keyword evidence="2" id="KW-1185">Reference proteome</keyword>
<reference evidence="1 2" key="1">
    <citation type="journal article" date="2020" name="Phytopathology">
        <title>A high-quality genome resource of Botrytis fragariae, a new and rapidly spreading fungal pathogen causing strawberry gray mold in the U.S.A.</title>
        <authorList>
            <person name="Wu Y."/>
            <person name="Saski C.A."/>
            <person name="Schnabel G."/>
            <person name="Xiao S."/>
            <person name="Hu M."/>
        </authorList>
    </citation>
    <scope>NUCLEOTIDE SEQUENCE [LARGE SCALE GENOMIC DNA]</scope>
    <source>
        <strain evidence="1 2">BVB16</strain>
    </source>
</reference>
<evidence type="ECO:0000313" key="2">
    <source>
        <dbReference type="Proteomes" id="UP000531561"/>
    </source>
</evidence>
<evidence type="ECO:0000313" key="1">
    <source>
        <dbReference type="EMBL" id="KAF5877682.1"/>
    </source>
</evidence>
<dbReference type="GeneID" id="59256166"/>
<dbReference type="RefSeq" id="XP_037196628.1">
    <property type="nucleotide sequence ID" value="XM_037332474.1"/>
</dbReference>
<accession>A0A8H6EMI1</accession>
<dbReference type="AlphaFoldDB" id="A0A8H6EMI1"/>
<dbReference type="Proteomes" id="UP000531561">
    <property type="component" value="Unassembled WGS sequence"/>
</dbReference>
<organism evidence="1 2">
    <name type="scientific">Botrytis fragariae</name>
    <dbReference type="NCBI Taxonomy" id="1964551"/>
    <lineage>
        <taxon>Eukaryota</taxon>
        <taxon>Fungi</taxon>
        <taxon>Dikarya</taxon>
        <taxon>Ascomycota</taxon>
        <taxon>Pezizomycotina</taxon>
        <taxon>Leotiomycetes</taxon>
        <taxon>Helotiales</taxon>
        <taxon>Sclerotiniaceae</taxon>
        <taxon>Botrytis</taxon>
    </lineage>
</organism>
<sequence>MPRSTIFENDRLGQAPKQLLKNVYTSAPMFATGIIMLNIHSGVLEELQGQIRPSAYESGKSISTHLFGSKR</sequence>
<dbReference type="OrthoDB" id="10584004at2759"/>